<dbReference type="Ensembl" id="ENSFHET00000034186.1">
    <property type="protein sequence ID" value="ENSFHEP00000017955.1"/>
    <property type="gene ID" value="ENSFHEG00000019729.1"/>
</dbReference>
<feature type="domain" description="CARD" evidence="1">
    <location>
        <begin position="8"/>
        <end position="90"/>
    </location>
</feature>
<protein>
    <recommendedName>
        <fullName evidence="1">CARD domain-containing protein</fullName>
    </recommendedName>
</protein>
<organism evidence="2 3">
    <name type="scientific">Fundulus heteroclitus</name>
    <name type="common">Killifish</name>
    <name type="synonym">Mummichog</name>
    <dbReference type="NCBI Taxonomy" id="8078"/>
    <lineage>
        <taxon>Eukaryota</taxon>
        <taxon>Metazoa</taxon>
        <taxon>Chordata</taxon>
        <taxon>Craniata</taxon>
        <taxon>Vertebrata</taxon>
        <taxon>Euteleostomi</taxon>
        <taxon>Actinopterygii</taxon>
        <taxon>Neopterygii</taxon>
        <taxon>Teleostei</taxon>
        <taxon>Neoteleostei</taxon>
        <taxon>Acanthomorphata</taxon>
        <taxon>Ovalentaria</taxon>
        <taxon>Atherinomorphae</taxon>
        <taxon>Cyprinodontiformes</taxon>
        <taxon>Fundulidae</taxon>
        <taxon>Fundulus</taxon>
    </lineage>
</organism>
<dbReference type="SUPFAM" id="SSF47986">
    <property type="entry name" value="DEATH domain"/>
    <property type="match status" value="1"/>
</dbReference>
<keyword evidence="3" id="KW-1185">Reference proteome</keyword>
<evidence type="ECO:0000313" key="2">
    <source>
        <dbReference type="Ensembl" id="ENSFHEP00000017955.1"/>
    </source>
</evidence>
<dbReference type="Pfam" id="PF00619">
    <property type="entry name" value="CARD"/>
    <property type="match status" value="1"/>
</dbReference>
<dbReference type="GO" id="GO:0072557">
    <property type="term" value="C:IPAF inflammasome complex"/>
    <property type="evidence" value="ECO:0007669"/>
    <property type="project" value="TreeGrafter"/>
</dbReference>
<accession>A0A3Q2TN46</accession>
<dbReference type="PROSITE" id="PS50209">
    <property type="entry name" value="CARD"/>
    <property type="match status" value="1"/>
</dbReference>
<dbReference type="AlphaFoldDB" id="A0A3Q2TN46"/>
<name>A0A3Q2TN46_FUNHE</name>
<dbReference type="InterPro" id="IPR002398">
    <property type="entry name" value="Pept_C14"/>
</dbReference>
<dbReference type="GO" id="GO:0097169">
    <property type="term" value="C:AIM2 inflammasome complex"/>
    <property type="evidence" value="ECO:0007669"/>
    <property type="project" value="TreeGrafter"/>
</dbReference>
<dbReference type="InterPro" id="IPR001315">
    <property type="entry name" value="CARD"/>
</dbReference>
<dbReference type="Gene3D" id="1.10.533.10">
    <property type="entry name" value="Death Domain, Fas"/>
    <property type="match status" value="1"/>
</dbReference>
<dbReference type="SMART" id="SM00114">
    <property type="entry name" value="CARD"/>
    <property type="match status" value="1"/>
</dbReference>
<dbReference type="GO" id="GO:0050727">
    <property type="term" value="P:regulation of inflammatory response"/>
    <property type="evidence" value="ECO:0007669"/>
    <property type="project" value="TreeGrafter"/>
</dbReference>
<dbReference type="PANTHER" id="PTHR47901:SF3">
    <property type="entry name" value="CASPASE-1"/>
    <property type="match status" value="1"/>
</dbReference>
<reference evidence="2" key="1">
    <citation type="submission" date="2025-08" db="UniProtKB">
        <authorList>
            <consortium name="Ensembl"/>
        </authorList>
    </citation>
    <scope>IDENTIFICATION</scope>
</reference>
<sequence>MADHIDDLENLRTSFVESCSKVVINQLLDDLLGDGVINDEEKESILENQSRANKARNLIDVVRKKGNEASRKMIVHFKQRDPMLFSELFT</sequence>
<dbReference type="STRING" id="8078.ENSFHEP00000017955"/>
<dbReference type="GO" id="GO:0006508">
    <property type="term" value="P:proteolysis"/>
    <property type="evidence" value="ECO:0007669"/>
    <property type="project" value="InterPro"/>
</dbReference>
<dbReference type="InterPro" id="IPR011029">
    <property type="entry name" value="DEATH-like_dom_sf"/>
</dbReference>
<reference evidence="2" key="2">
    <citation type="submission" date="2025-09" db="UniProtKB">
        <authorList>
            <consortium name="Ensembl"/>
        </authorList>
    </citation>
    <scope>IDENTIFICATION</scope>
</reference>
<dbReference type="Proteomes" id="UP000265000">
    <property type="component" value="Unplaced"/>
</dbReference>
<evidence type="ECO:0000313" key="3">
    <source>
        <dbReference type="Proteomes" id="UP000265000"/>
    </source>
</evidence>
<proteinExistence type="predicted"/>
<dbReference type="PANTHER" id="PTHR47901">
    <property type="entry name" value="CASPASE RECRUITMENT DOMAIN-CONTAINING PROTEIN 18"/>
    <property type="match status" value="1"/>
</dbReference>
<evidence type="ECO:0000259" key="1">
    <source>
        <dbReference type="PROSITE" id="PS50209"/>
    </source>
</evidence>
<dbReference type="GeneTree" id="ENSGT00990000203749"/>
<dbReference type="GO" id="GO:0042981">
    <property type="term" value="P:regulation of apoptotic process"/>
    <property type="evidence" value="ECO:0007669"/>
    <property type="project" value="InterPro"/>
</dbReference>
<dbReference type="GO" id="GO:0072559">
    <property type="term" value="C:NLRP3 inflammasome complex"/>
    <property type="evidence" value="ECO:0007669"/>
    <property type="project" value="TreeGrafter"/>
</dbReference>
<dbReference type="GO" id="GO:0004197">
    <property type="term" value="F:cysteine-type endopeptidase activity"/>
    <property type="evidence" value="ECO:0007669"/>
    <property type="project" value="InterPro"/>
</dbReference>